<dbReference type="InterPro" id="IPR012336">
    <property type="entry name" value="Thioredoxin-like_fold"/>
</dbReference>
<dbReference type="OrthoDB" id="117402at2"/>
<protein>
    <submittedName>
        <fullName evidence="7">DsbA-like protein</fullName>
    </submittedName>
</protein>
<dbReference type="HOGENOM" id="CLU_000288_47_1_11"/>
<accession>L1MLM1</accession>
<dbReference type="GO" id="GO:0016491">
    <property type="term" value="F:oxidoreductase activity"/>
    <property type="evidence" value="ECO:0007669"/>
    <property type="project" value="UniProtKB-KW"/>
</dbReference>
<dbReference type="Proteomes" id="UP000010445">
    <property type="component" value="Unassembled WGS sequence"/>
</dbReference>
<proteinExistence type="inferred from homology"/>
<dbReference type="SUPFAM" id="SSF52833">
    <property type="entry name" value="Thioredoxin-like"/>
    <property type="match status" value="1"/>
</dbReference>
<reference evidence="7 8" key="1">
    <citation type="submission" date="2012-05" db="EMBL/GenBank/DDBJ databases">
        <authorList>
            <person name="Weinstock G."/>
            <person name="Sodergren E."/>
            <person name="Lobos E.A."/>
            <person name="Fulton L."/>
            <person name="Fulton R."/>
            <person name="Courtney L."/>
            <person name="Fronick C."/>
            <person name="O'Laughlin M."/>
            <person name="Godfrey J."/>
            <person name="Wilson R.M."/>
            <person name="Miner T."/>
            <person name="Farmer C."/>
            <person name="Delehaunty K."/>
            <person name="Cordes M."/>
            <person name="Minx P."/>
            <person name="Tomlinson C."/>
            <person name="Chen J."/>
            <person name="Wollam A."/>
            <person name="Pepin K.H."/>
            <person name="Bhonagiri V."/>
            <person name="Zhang X."/>
            <person name="Suruliraj S."/>
            <person name="Warren W."/>
            <person name="Mitreva M."/>
            <person name="Mardis E.R."/>
            <person name="Wilson R.K."/>
        </authorList>
    </citation>
    <scope>NUCLEOTIDE SEQUENCE [LARGE SCALE GENOMIC DNA]</scope>
    <source>
        <strain evidence="7 8">F0235</strain>
    </source>
</reference>
<dbReference type="PATRIC" id="fig|1035195.3.peg.455"/>
<evidence type="ECO:0000313" key="8">
    <source>
        <dbReference type="Proteomes" id="UP000010445"/>
    </source>
</evidence>
<dbReference type="AlphaFoldDB" id="L1MLM1"/>
<dbReference type="PROSITE" id="PS51352">
    <property type="entry name" value="THIOREDOXIN_2"/>
    <property type="match status" value="1"/>
</dbReference>
<sequence>MKNAFSAITKTMWAFIALLIVIAGLTGYVLGERGGATSENAVGSTAPSDAPNAKESNAALAAMAKPGANGTKGDGPKALDDGTYDAKVYGPGGPLEKQEDVYNIHRRSATDPFAVGAIDAPVVISEFSDFECPFCSRFANQTEPTILKDYVDKGLVRLEWNDLPINGPNAEAAARAGRAAAAQGKFVEFKHALYTASKDVNGHPGYQMEDFERFAEEAGVPDMDKFREDASGDTYNEVVKQARSYATSLGINGTPGFFVGGQFISGAQPTEVFVQAINDELAKTVSKER</sequence>
<evidence type="ECO:0000256" key="3">
    <source>
        <dbReference type="ARBA" id="ARBA00023002"/>
    </source>
</evidence>
<keyword evidence="4" id="KW-1015">Disulfide bond</keyword>
<evidence type="ECO:0000259" key="6">
    <source>
        <dbReference type="PROSITE" id="PS51352"/>
    </source>
</evidence>
<evidence type="ECO:0000256" key="4">
    <source>
        <dbReference type="ARBA" id="ARBA00023157"/>
    </source>
</evidence>
<name>L1MLM1_9CORY</name>
<dbReference type="eggNOG" id="COG1651">
    <property type="taxonomic scope" value="Bacteria"/>
</dbReference>
<dbReference type="Pfam" id="PF13462">
    <property type="entry name" value="Thioredoxin_4"/>
    <property type="match status" value="1"/>
</dbReference>
<comment type="similarity">
    <text evidence="1">Belongs to the thioredoxin family. DsbA subfamily.</text>
</comment>
<dbReference type="RefSeq" id="WP_006062752.1">
    <property type="nucleotide sequence ID" value="NZ_KB290827.1"/>
</dbReference>
<evidence type="ECO:0000256" key="2">
    <source>
        <dbReference type="ARBA" id="ARBA00022729"/>
    </source>
</evidence>
<evidence type="ECO:0000256" key="1">
    <source>
        <dbReference type="ARBA" id="ARBA00005791"/>
    </source>
</evidence>
<dbReference type="Gene3D" id="3.40.30.10">
    <property type="entry name" value="Glutaredoxin"/>
    <property type="match status" value="1"/>
</dbReference>
<gene>
    <name evidence="7" type="ORF">HMPREF9997_00502</name>
</gene>
<dbReference type="InterPro" id="IPR013766">
    <property type="entry name" value="Thioredoxin_domain"/>
</dbReference>
<keyword evidence="8" id="KW-1185">Reference proteome</keyword>
<dbReference type="STRING" id="1035195.HMPREF9997_00502"/>
<dbReference type="InterPro" id="IPR036249">
    <property type="entry name" value="Thioredoxin-like_sf"/>
</dbReference>
<organism evidence="7 8">
    <name type="scientific">Corynebacterium durum F0235</name>
    <dbReference type="NCBI Taxonomy" id="1035195"/>
    <lineage>
        <taxon>Bacteria</taxon>
        <taxon>Bacillati</taxon>
        <taxon>Actinomycetota</taxon>
        <taxon>Actinomycetes</taxon>
        <taxon>Mycobacteriales</taxon>
        <taxon>Corynebacteriaceae</taxon>
        <taxon>Corynebacterium</taxon>
    </lineage>
</organism>
<keyword evidence="2" id="KW-0732">Signal</keyword>
<dbReference type="PANTHER" id="PTHR13887">
    <property type="entry name" value="GLUTATHIONE S-TRANSFERASE KAPPA"/>
    <property type="match status" value="1"/>
</dbReference>
<dbReference type="PANTHER" id="PTHR13887:SF14">
    <property type="entry name" value="DISULFIDE BOND FORMATION PROTEIN D"/>
    <property type="match status" value="1"/>
</dbReference>
<comment type="caution">
    <text evidence="7">The sequence shown here is derived from an EMBL/GenBank/DDBJ whole genome shotgun (WGS) entry which is preliminary data.</text>
</comment>
<dbReference type="EMBL" id="AMEM01000009">
    <property type="protein sequence ID" value="EKX91839.1"/>
    <property type="molecule type" value="Genomic_DNA"/>
</dbReference>
<evidence type="ECO:0000256" key="5">
    <source>
        <dbReference type="ARBA" id="ARBA00023284"/>
    </source>
</evidence>
<keyword evidence="5" id="KW-0676">Redox-active center</keyword>
<keyword evidence="3" id="KW-0560">Oxidoreductase</keyword>
<feature type="domain" description="Thioredoxin" evidence="6">
    <location>
        <begin position="53"/>
        <end position="282"/>
    </location>
</feature>
<evidence type="ECO:0000313" key="7">
    <source>
        <dbReference type="EMBL" id="EKX91839.1"/>
    </source>
</evidence>